<gene>
    <name evidence="2" type="ORF">IPV69_15245</name>
</gene>
<protein>
    <submittedName>
        <fullName evidence="2">Uncharacterized protein</fullName>
    </submittedName>
</protein>
<evidence type="ECO:0000313" key="2">
    <source>
        <dbReference type="EMBL" id="QOV87641.1"/>
    </source>
</evidence>
<dbReference type="KEGG" id="hbs:IPV69_15245"/>
<dbReference type="Proteomes" id="UP000593765">
    <property type="component" value="Chromosome"/>
</dbReference>
<dbReference type="EMBL" id="CP063458">
    <property type="protein sequence ID" value="QOV87641.1"/>
    <property type="molecule type" value="Genomic_DNA"/>
</dbReference>
<sequence>MRSLSSARLSGLLAVVVSLALIVGCDSGCATSKPFATGVTKGVPLMEHDLRHYAGIDPLRLADVDALIAATRDESKVDAVVVERSWTSVKSWYLPAIDASPTLDAEAKAATWPSSSAALMPPSTAGSNATTGDSAPAPGRPPMSSGYSNGRRPSWSNVPRTPSSESKPVPTPGPKPRPIPPATPARQRSPPSAAWNGGWNPSRSARRPTSR</sequence>
<dbReference type="RefSeq" id="WP_206290550.1">
    <property type="nucleotide sequence ID" value="NZ_CP063458.1"/>
</dbReference>
<dbReference type="AlphaFoldDB" id="A0A7M2WS72"/>
<evidence type="ECO:0000256" key="1">
    <source>
        <dbReference type="SAM" id="MobiDB-lite"/>
    </source>
</evidence>
<evidence type="ECO:0000313" key="3">
    <source>
        <dbReference type="Proteomes" id="UP000593765"/>
    </source>
</evidence>
<proteinExistence type="predicted"/>
<organism evidence="2 3">
    <name type="scientific">Humisphaera borealis</name>
    <dbReference type="NCBI Taxonomy" id="2807512"/>
    <lineage>
        <taxon>Bacteria</taxon>
        <taxon>Pseudomonadati</taxon>
        <taxon>Planctomycetota</taxon>
        <taxon>Phycisphaerae</taxon>
        <taxon>Tepidisphaerales</taxon>
        <taxon>Tepidisphaeraceae</taxon>
        <taxon>Humisphaera</taxon>
    </lineage>
</organism>
<name>A0A7M2WS72_9BACT</name>
<accession>A0A7M2WS72</accession>
<feature type="region of interest" description="Disordered" evidence="1">
    <location>
        <begin position="113"/>
        <end position="211"/>
    </location>
</feature>
<feature type="compositionally biased region" description="Polar residues" evidence="1">
    <location>
        <begin position="124"/>
        <end position="133"/>
    </location>
</feature>
<reference evidence="2 3" key="1">
    <citation type="submission" date="2020-10" db="EMBL/GenBank/DDBJ databases">
        <title>Wide distribution of Phycisphaera-like planctomycetes from WD2101 soil group in peatlands and genome analysis of the first cultivated representative.</title>
        <authorList>
            <person name="Dedysh S.N."/>
            <person name="Beletsky A.V."/>
            <person name="Ivanova A."/>
            <person name="Kulichevskaya I.S."/>
            <person name="Suzina N.E."/>
            <person name="Philippov D.A."/>
            <person name="Rakitin A.L."/>
            <person name="Mardanov A.V."/>
            <person name="Ravin N.V."/>
        </authorList>
    </citation>
    <scope>NUCLEOTIDE SEQUENCE [LARGE SCALE GENOMIC DNA]</scope>
    <source>
        <strain evidence="2 3">M1803</strain>
    </source>
</reference>
<feature type="compositionally biased region" description="Pro residues" evidence="1">
    <location>
        <begin position="169"/>
        <end position="183"/>
    </location>
</feature>
<keyword evidence="3" id="KW-1185">Reference proteome</keyword>
<dbReference type="PROSITE" id="PS51257">
    <property type="entry name" value="PROKAR_LIPOPROTEIN"/>
    <property type="match status" value="1"/>
</dbReference>
<feature type="compositionally biased region" description="Polar residues" evidence="1">
    <location>
        <begin position="154"/>
        <end position="166"/>
    </location>
</feature>